<name>A0A1D1YQK2_9ARAE</name>
<keyword evidence="4 10" id="KW-0812">Transmembrane</keyword>
<keyword evidence="7 10" id="KW-0445">Lipid transport</keyword>
<organism evidence="11">
    <name type="scientific">Anthurium amnicola</name>
    <dbReference type="NCBI Taxonomy" id="1678845"/>
    <lineage>
        <taxon>Eukaryota</taxon>
        <taxon>Viridiplantae</taxon>
        <taxon>Streptophyta</taxon>
        <taxon>Embryophyta</taxon>
        <taxon>Tracheophyta</taxon>
        <taxon>Spermatophyta</taxon>
        <taxon>Magnoliopsida</taxon>
        <taxon>Liliopsida</taxon>
        <taxon>Araceae</taxon>
        <taxon>Pothoideae</taxon>
        <taxon>Potheae</taxon>
        <taxon>Anthurium</taxon>
    </lineage>
</organism>
<dbReference type="GO" id="GO:0005794">
    <property type="term" value="C:Golgi apparatus"/>
    <property type="evidence" value="ECO:0007669"/>
    <property type="project" value="TreeGrafter"/>
</dbReference>
<evidence type="ECO:0000256" key="8">
    <source>
        <dbReference type="ARBA" id="ARBA00023098"/>
    </source>
</evidence>
<dbReference type="GO" id="GO:0005789">
    <property type="term" value="C:endoplasmic reticulum membrane"/>
    <property type="evidence" value="ECO:0007669"/>
    <property type="project" value="UniProtKB-SubCell"/>
</dbReference>
<dbReference type="AlphaFoldDB" id="A0A1D1YQK2"/>
<evidence type="ECO:0000256" key="9">
    <source>
        <dbReference type="ARBA" id="ARBA00023136"/>
    </source>
</evidence>
<dbReference type="GO" id="GO:0032366">
    <property type="term" value="P:intracellular sterol transport"/>
    <property type="evidence" value="ECO:0007669"/>
    <property type="project" value="UniProtKB-UniRule"/>
</dbReference>
<evidence type="ECO:0000256" key="6">
    <source>
        <dbReference type="ARBA" id="ARBA00022989"/>
    </source>
</evidence>
<feature type="transmembrane region" description="Helical" evidence="10">
    <location>
        <begin position="224"/>
        <end position="244"/>
    </location>
</feature>
<feature type="transmembrane region" description="Helical" evidence="10">
    <location>
        <begin position="197"/>
        <end position="217"/>
    </location>
</feature>
<accession>A0A1D1YQK2</accession>
<evidence type="ECO:0000256" key="1">
    <source>
        <dbReference type="ARBA" id="ARBA00004477"/>
    </source>
</evidence>
<keyword evidence="3 10" id="KW-0813">Transport</keyword>
<dbReference type="PANTHER" id="PTHR14467">
    <property type="entry name" value="ARV1"/>
    <property type="match status" value="1"/>
</dbReference>
<gene>
    <name evidence="11" type="primary">arv1</name>
    <name evidence="11" type="ORF">g.41755</name>
</gene>
<feature type="transmembrane region" description="Helical" evidence="10">
    <location>
        <begin position="125"/>
        <end position="150"/>
    </location>
</feature>
<dbReference type="GO" id="GO:0032541">
    <property type="term" value="C:cortical endoplasmic reticulum"/>
    <property type="evidence" value="ECO:0007669"/>
    <property type="project" value="TreeGrafter"/>
</dbReference>
<dbReference type="GO" id="GO:0097036">
    <property type="term" value="P:regulation of plasma membrane sterol distribution"/>
    <property type="evidence" value="ECO:0007669"/>
    <property type="project" value="UniProtKB-UniRule"/>
</dbReference>
<keyword evidence="6 10" id="KW-1133">Transmembrane helix</keyword>
<evidence type="ECO:0000256" key="10">
    <source>
        <dbReference type="RuleBase" id="RU368065"/>
    </source>
</evidence>
<evidence type="ECO:0000256" key="2">
    <source>
        <dbReference type="ARBA" id="ARBA00009187"/>
    </source>
</evidence>
<evidence type="ECO:0000256" key="7">
    <source>
        <dbReference type="ARBA" id="ARBA00023055"/>
    </source>
</evidence>
<dbReference type="EMBL" id="GDJX01011047">
    <property type="protein sequence ID" value="JAT56889.1"/>
    <property type="molecule type" value="Transcribed_RNA"/>
</dbReference>
<reference evidence="11" key="1">
    <citation type="submission" date="2015-07" db="EMBL/GenBank/DDBJ databases">
        <title>Transcriptome Assembly of Anthurium amnicola.</title>
        <authorList>
            <person name="Suzuki J."/>
        </authorList>
    </citation>
    <scope>NUCLEOTIDE SEQUENCE</scope>
</reference>
<evidence type="ECO:0000313" key="11">
    <source>
        <dbReference type="EMBL" id="JAT56889.1"/>
    </source>
</evidence>
<proteinExistence type="inferred from homology"/>
<evidence type="ECO:0000256" key="3">
    <source>
        <dbReference type="ARBA" id="ARBA00022448"/>
    </source>
</evidence>
<feature type="transmembrane region" description="Helical" evidence="10">
    <location>
        <begin position="171"/>
        <end position="191"/>
    </location>
</feature>
<comment type="function">
    <text evidence="10">Regulates also the sphingolipid metabolism.</text>
</comment>
<comment type="similarity">
    <text evidence="2 10">Belongs to the ARV1 family.</text>
</comment>
<keyword evidence="10" id="KW-0746">Sphingolipid metabolism</keyword>
<dbReference type="Pfam" id="PF04161">
    <property type="entry name" value="Arv1"/>
    <property type="match status" value="1"/>
</dbReference>
<sequence length="252" mass="28351">MVGISPSAGPAASRADPMELRCVNCGAGVRRLLVQYSPGNIRLMKCESCKAVADPYVECEFMILLIDLILHKQKAYRHLLFNMPHHDAFNMEGILWKAGLIYFLSDTFRNVLLSKEWDSSKGFLFFLWMCGKMLLEVFCGNFVFFGFLFLSTRILLNNQTSFLDIDRFKGILLVILLSSYFKIFLVAMMVWEFPSSTVFIVDAFVVSSNSVALKVLTQMPTASCVGVLLGAHGFKLFVSAWLPILSSTFETS</sequence>
<dbReference type="PANTHER" id="PTHR14467:SF0">
    <property type="entry name" value="PROTEIN ARV1"/>
    <property type="match status" value="1"/>
</dbReference>
<protein>
    <recommendedName>
        <fullName evidence="10">Protein ARV</fullName>
    </recommendedName>
</protein>
<evidence type="ECO:0000256" key="5">
    <source>
        <dbReference type="ARBA" id="ARBA00022824"/>
    </source>
</evidence>
<keyword evidence="8 10" id="KW-0443">Lipid metabolism</keyword>
<keyword evidence="5 10" id="KW-0256">Endoplasmic reticulum</keyword>
<comment type="subcellular location">
    <subcellularLocation>
        <location evidence="1 10">Endoplasmic reticulum membrane</location>
        <topology evidence="1 10">Multi-pass membrane protein</topology>
    </subcellularLocation>
</comment>
<dbReference type="GO" id="GO:0006665">
    <property type="term" value="P:sphingolipid metabolic process"/>
    <property type="evidence" value="ECO:0007669"/>
    <property type="project" value="UniProtKB-UniRule"/>
</dbReference>
<keyword evidence="9 10" id="KW-0472">Membrane</keyword>
<comment type="function">
    <text evidence="10">Mediator of sterol homeostasis involved in sterol uptake, trafficking and distribution into membranes.</text>
</comment>
<dbReference type="InterPro" id="IPR007290">
    <property type="entry name" value="Arv1"/>
</dbReference>
<dbReference type="GO" id="GO:0016125">
    <property type="term" value="P:sterol metabolic process"/>
    <property type="evidence" value="ECO:0007669"/>
    <property type="project" value="UniProtKB-UniRule"/>
</dbReference>
<evidence type="ECO:0000256" key="4">
    <source>
        <dbReference type="ARBA" id="ARBA00022692"/>
    </source>
</evidence>